<dbReference type="Gene3D" id="1.10.3720.10">
    <property type="entry name" value="MetI-like"/>
    <property type="match status" value="1"/>
</dbReference>
<feature type="transmembrane region" description="Helical" evidence="7">
    <location>
        <begin position="446"/>
        <end position="465"/>
    </location>
</feature>
<feature type="transmembrane region" description="Helical" evidence="7">
    <location>
        <begin position="414"/>
        <end position="434"/>
    </location>
</feature>
<dbReference type="SUPFAM" id="SSF161098">
    <property type="entry name" value="MetI-like"/>
    <property type="match status" value="1"/>
</dbReference>
<evidence type="ECO:0000313" key="9">
    <source>
        <dbReference type="Proteomes" id="UP001500655"/>
    </source>
</evidence>
<accession>A0ABP4WDN5</accession>
<dbReference type="PANTHER" id="PTHR43005:SF1">
    <property type="entry name" value="SPERMIDINE_PUTRESCINE TRANSPORT SYSTEM PERMEASE PROTEIN"/>
    <property type="match status" value="1"/>
</dbReference>
<feature type="transmembrane region" description="Helical" evidence="7">
    <location>
        <begin position="166"/>
        <end position="185"/>
    </location>
</feature>
<feature type="transmembrane region" description="Helical" evidence="7">
    <location>
        <begin position="376"/>
        <end position="394"/>
    </location>
</feature>
<dbReference type="RefSeq" id="WP_344080113.1">
    <property type="nucleotide sequence ID" value="NZ_BAAALS010000009.1"/>
</dbReference>
<comment type="subcellular location">
    <subcellularLocation>
        <location evidence="1">Cell membrane</location>
        <topology evidence="1">Multi-pass membrane protein</topology>
    </subcellularLocation>
</comment>
<keyword evidence="4 7" id="KW-0812">Transmembrane</keyword>
<organism evidence="8 9">
    <name type="scientific">Luedemannella helvata</name>
    <dbReference type="NCBI Taxonomy" id="349315"/>
    <lineage>
        <taxon>Bacteria</taxon>
        <taxon>Bacillati</taxon>
        <taxon>Actinomycetota</taxon>
        <taxon>Actinomycetes</taxon>
        <taxon>Micromonosporales</taxon>
        <taxon>Micromonosporaceae</taxon>
        <taxon>Luedemannella</taxon>
    </lineage>
</organism>
<dbReference type="PANTHER" id="PTHR43005">
    <property type="entry name" value="BLR7065 PROTEIN"/>
    <property type="match status" value="1"/>
</dbReference>
<evidence type="ECO:0000256" key="5">
    <source>
        <dbReference type="ARBA" id="ARBA00022989"/>
    </source>
</evidence>
<keyword evidence="3" id="KW-1003">Cell membrane</keyword>
<keyword evidence="5 7" id="KW-1133">Transmembrane helix</keyword>
<dbReference type="Proteomes" id="UP001500655">
    <property type="component" value="Unassembled WGS sequence"/>
</dbReference>
<feature type="transmembrane region" description="Helical" evidence="7">
    <location>
        <begin position="505"/>
        <end position="527"/>
    </location>
</feature>
<feature type="transmembrane region" description="Helical" evidence="7">
    <location>
        <begin position="126"/>
        <end position="146"/>
    </location>
</feature>
<evidence type="ECO:0000256" key="2">
    <source>
        <dbReference type="ARBA" id="ARBA00022448"/>
    </source>
</evidence>
<name>A0ABP4WDN5_9ACTN</name>
<feature type="transmembrane region" description="Helical" evidence="7">
    <location>
        <begin position="87"/>
        <end position="114"/>
    </location>
</feature>
<evidence type="ECO:0000256" key="4">
    <source>
        <dbReference type="ARBA" id="ARBA00022692"/>
    </source>
</evidence>
<dbReference type="InterPro" id="IPR035906">
    <property type="entry name" value="MetI-like_sf"/>
</dbReference>
<proteinExistence type="predicted"/>
<protein>
    <recommendedName>
        <fullName evidence="10">Sugar ABC transporter permease</fullName>
    </recommendedName>
</protein>
<evidence type="ECO:0000256" key="6">
    <source>
        <dbReference type="ARBA" id="ARBA00023136"/>
    </source>
</evidence>
<feature type="transmembrane region" description="Helical" evidence="7">
    <location>
        <begin position="28"/>
        <end position="47"/>
    </location>
</feature>
<keyword evidence="6 7" id="KW-0472">Membrane</keyword>
<gene>
    <name evidence="8" type="ORF">GCM10009681_23860</name>
</gene>
<keyword evidence="2" id="KW-0813">Transport</keyword>
<feature type="transmembrane region" description="Helical" evidence="7">
    <location>
        <begin position="197"/>
        <end position="217"/>
    </location>
</feature>
<sequence>MSQPEQPQGIASPYAAPKRGLDPAVARVIGLALLVPALIALMLAYAAPTVTSVVDSFYRKQPFRDVQSEFVGLDNYERVFTQGFGSALGITLLITLPLLLTLLVGGPVVAWLAHRSGETGRRLTRVVLVPLLVLFSPVGVAVAWYADRRTDMLRDYPRLGLTWTTWLILFGAVLAVSVTVFLAVLRRRADEPRSVTAALVVGALLGLGGLAYGLQFFDLPYMLARGGRNTATLMNVALQGTFMRVDLGAGAALLTLVGIPLALLGVAAVLIVALSGLRVRWVPDAGRRAPSALATVAVIVLLVGCLAVVAYVLWPWFGQFGQFDEPAGPRGRLDTGPIAINTWVPPLLSAFVGVLLAALAGFGIGALRPLGRFSELLLLPFAPWLFVTPTMQAFDAFNSLGASGNLNTTASLIPPVWINIPALVLFAVLFRGLSEDWRAGRRSIHTALLPALPMAALAVLVTWLVNAQSLMWPMVFANKPELFTGPVALVQLWQSMRVDGLPVNLALPVAAIVGFALAAAALQWFYLDKLSIRAGKDEDLAPADRAATG</sequence>
<keyword evidence="9" id="KW-1185">Reference proteome</keyword>
<dbReference type="EMBL" id="BAAALS010000009">
    <property type="protein sequence ID" value="GAA1752100.1"/>
    <property type="molecule type" value="Genomic_DNA"/>
</dbReference>
<evidence type="ECO:0000313" key="8">
    <source>
        <dbReference type="EMBL" id="GAA1752100.1"/>
    </source>
</evidence>
<evidence type="ECO:0000256" key="7">
    <source>
        <dbReference type="SAM" id="Phobius"/>
    </source>
</evidence>
<feature type="transmembrane region" description="Helical" evidence="7">
    <location>
        <begin position="251"/>
        <end position="277"/>
    </location>
</feature>
<evidence type="ECO:0000256" key="1">
    <source>
        <dbReference type="ARBA" id="ARBA00004651"/>
    </source>
</evidence>
<evidence type="ECO:0000256" key="3">
    <source>
        <dbReference type="ARBA" id="ARBA00022475"/>
    </source>
</evidence>
<reference evidence="9" key="1">
    <citation type="journal article" date="2019" name="Int. J. Syst. Evol. Microbiol.">
        <title>The Global Catalogue of Microorganisms (GCM) 10K type strain sequencing project: providing services to taxonomists for standard genome sequencing and annotation.</title>
        <authorList>
            <consortium name="The Broad Institute Genomics Platform"/>
            <consortium name="The Broad Institute Genome Sequencing Center for Infectious Disease"/>
            <person name="Wu L."/>
            <person name="Ma J."/>
        </authorList>
    </citation>
    <scope>NUCLEOTIDE SEQUENCE [LARGE SCALE GENOMIC DNA]</scope>
    <source>
        <strain evidence="9">JCM 13249</strain>
    </source>
</reference>
<comment type="caution">
    <text evidence="8">The sequence shown here is derived from an EMBL/GenBank/DDBJ whole genome shotgun (WGS) entry which is preliminary data.</text>
</comment>
<feature type="transmembrane region" description="Helical" evidence="7">
    <location>
        <begin position="343"/>
        <end position="364"/>
    </location>
</feature>
<evidence type="ECO:0008006" key="10">
    <source>
        <dbReference type="Google" id="ProtNLM"/>
    </source>
</evidence>
<feature type="transmembrane region" description="Helical" evidence="7">
    <location>
        <begin position="289"/>
        <end position="314"/>
    </location>
</feature>